<feature type="transmembrane region" description="Helical" evidence="1">
    <location>
        <begin position="160"/>
        <end position="179"/>
    </location>
</feature>
<protein>
    <submittedName>
        <fullName evidence="2">Uncharacterized protein</fullName>
    </submittedName>
</protein>
<evidence type="ECO:0000313" key="3">
    <source>
        <dbReference type="Proteomes" id="UP001530400"/>
    </source>
</evidence>
<dbReference type="AlphaFoldDB" id="A0ABD3P4R6"/>
<sequence length="180" mass="19907">MKYTSLFVVLAIQPSHTNGFIHQSPPTAPTSAAIIPLRSRAATTSSSQDDNNTNANPPKLLRLRVGTSQEKAKAALASLRYCYEICILSFIADLFVVLIDREIYYKLIGKKIFAWEDALAVIDTTIVLIFGRGLGMLSRLYQRLIDNPDERLSDADTIKLFRVMGIVWTCCTLGLGLVAV</sequence>
<gene>
    <name evidence="2" type="ORF">ACHAWO_005729</name>
</gene>
<keyword evidence="1" id="KW-0812">Transmembrane</keyword>
<accession>A0ABD3P4R6</accession>
<comment type="caution">
    <text evidence="2">The sequence shown here is derived from an EMBL/GenBank/DDBJ whole genome shotgun (WGS) entry which is preliminary data.</text>
</comment>
<keyword evidence="3" id="KW-1185">Reference proteome</keyword>
<feature type="transmembrane region" description="Helical" evidence="1">
    <location>
        <begin position="119"/>
        <end position="140"/>
    </location>
</feature>
<dbReference type="Proteomes" id="UP001530400">
    <property type="component" value="Unassembled WGS sequence"/>
</dbReference>
<proteinExistence type="predicted"/>
<dbReference type="EMBL" id="JALLPJ020000793">
    <property type="protein sequence ID" value="KAL3782816.1"/>
    <property type="molecule type" value="Genomic_DNA"/>
</dbReference>
<keyword evidence="1" id="KW-1133">Transmembrane helix</keyword>
<evidence type="ECO:0000256" key="1">
    <source>
        <dbReference type="SAM" id="Phobius"/>
    </source>
</evidence>
<organism evidence="2 3">
    <name type="scientific">Cyclotella atomus</name>
    <dbReference type="NCBI Taxonomy" id="382360"/>
    <lineage>
        <taxon>Eukaryota</taxon>
        <taxon>Sar</taxon>
        <taxon>Stramenopiles</taxon>
        <taxon>Ochrophyta</taxon>
        <taxon>Bacillariophyta</taxon>
        <taxon>Coscinodiscophyceae</taxon>
        <taxon>Thalassiosirophycidae</taxon>
        <taxon>Stephanodiscales</taxon>
        <taxon>Stephanodiscaceae</taxon>
        <taxon>Cyclotella</taxon>
    </lineage>
</organism>
<reference evidence="2 3" key="1">
    <citation type="submission" date="2024-10" db="EMBL/GenBank/DDBJ databases">
        <title>Updated reference genomes for cyclostephanoid diatoms.</title>
        <authorList>
            <person name="Roberts W.R."/>
            <person name="Alverson A.J."/>
        </authorList>
    </citation>
    <scope>NUCLEOTIDE SEQUENCE [LARGE SCALE GENOMIC DNA]</scope>
    <source>
        <strain evidence="2 3">AJA010-31</strain>
    </source>
</reference>
<feature type="transmembrane region" description="Helical" evidence="1">
    <location>
        <begin position="81"/>
        <end position="99"/>
    </location>
</feature>
<name>A0ABD3P4R6_9STRA</name>
<keyword evidence="1" id="KW-0472">Membrane</keyword>
<evidence type="ECO:0000313" key="2">
    <source>
        <dbReference type="EMBL" id="KAL3782816.1"/>
    </source>
</evidence>